<dbReference type="EMBL" id="FOLT01000001">
    <property type="protein sequence ID" value="SFB84137.1"/>
    <property type="molecule type" value="Genomic_DNA"/>
</dbReference>
<keyword evidence="5" id="KW-0413">Isomerase</keyword>
<dbReference type="GO" id="GO:0003723">
    <property type="term" value="F:RNA binding"/>
    <property type="evidence" value="ECO:0007669"/>
    <property type="project" value="UniProtKB-KW"/>
</dbReference>
<dbReference type="InterPro" id="IPR020103">
    <property type="entry name" value="PsdUridine_synth_cat_dom_sf"/>
</dbReference>
<dbReference type="EC" id="5.4.99.-" evidence="5"/>
<dbReference type="InterPro" id="IPR006224">
    <property type="entry name" value="PsdUridine_synth_RluA-like_CS"/>
</dbReference>
<dbReference type="GO" id="GO:0140098">
    <property type="term" value="F:catalytic activity, acting on RNA"/>
    <property type="evidence" value="ECO:0007669"/>
    <property type="project" value="UniProtKB-ARBA"/>
</dbReference>
<dbReference type="PANTHER" id="PTHR21600">
    <property type="entry name" value="MITOCHONDRIAL RNA PSEUDOURIDINE SYNTHASE"/>
    <property type="match status" value="1"/>
</dbReference>
<keyword evidence="4" id="KW-0694">RNA-binding</keyword>
<dbReference type="InterPro" id="IPR050188">
    <property type="entry name" value="RluA_PseudoU_synthase"/>
</dbReference>
<dbReference type="RefSeq" id="WP_091527740.1">
    <property type="nucleotide sequence ID" value="NZ_FOLT01000001.1"/>
</dbReference>
<evidence type="ECO:0000313" key="7">
    <source>
        <dbReference type="EMBL" id="SFB84137.1"/>
    </source>
</evidence>
<feature type="active site" evidence="3">
    <location>
        <position position="134"/>
    </location>
</feature>
<accession>A0A1I1EAP3</accession>
<evidence type="ECO:0000256" key="4">
    <source>
        <dbReference type="PROSITE-ProRule" id="PRU00182"/>
    </source>
</evidence>
<evidence type="ECO:0000256" key="1">
    <source>
        <dbReference type="ARBA" id="ARBA00000073"/>
    </source>
</evidence>
<dbReference type="SUPFAM" id="SSF55120">
    <property type="entry name" value="Pseudouridine synthase"/>
    <property type="match status" value="1"/>
</dbReference>
<dbReference type="OrthoDB" id="9807829at2"/>
<sequence length="308" mass="35396">MKIEWTVTSQTPMTLKSFLKTKRISKRLLAKVKFQGGRLEVNRELCRVRKQVSEGDIVTLCLPDEPANDHLKISDQEITVLFEDEHFLIVDKPSNVPSVPSSLYSNHTMANRVKGYIEKEDYRHKTIHIVTRLDKDTSGVMIFAKHGLAHSYLDQLLKEKELYKEYIAFVEGKLEKSSDLIDRPIGRMEDSIIKRQVTASGKPSLTEYWVQKRYPETTQVKVQLHTGRTHQIRVHFSDIGHALLGDALYNLKSAENRIDRQALHCNRVRFDHPFTGEGLSVEAPLPDDLTRLSSQLESMSSEEKKQTK</sequence>
<dbReference type="PANTHER" id="PTHR21600:SF35">
    <property type="entry name" value="PSEUDOURIDINE SYNTHASE"/>
    <property type="match status" value="1"/>
</dbReference>
<comment type="function">
    <text evidence="5">Responsible for synthesis of pseudouridine from uracil.</text>
</comment>
<proteinExistence type="inferred from homology"/>
<evidence type="ECO:0000256" key="2">
    <source>
        <dbReference type="ARBA" id="ARBA00010876"/>
    </source>
</evidence>
<dbReference type="Proteomes" id="UP000199612">
    <property type="component" value="Unassembled WGS sequence"/>
</dbReference>
<feature type="domain" description="Pseudouridine synthase RsuA/RluA-like" evidence="6">
    <location>
        <begin position="86"/>
        <end position="237"/>
    </location>
</feature>
<dbReference type="GO" id="GO:0009982">
    <property type="term" value="F:pseudouridine synthase activity"/>
    <property type="evidence" value="ECO:0007669"/>
    <property type="project" value="InterPro"/>
</dbReference>
<reference evidence="8" key="1">
    <citation type="submission" date="2016-10" db="EMBL/GenBank/DDBJ databases">
        <authorList>
            <person name="Varghese N."/>
            <person name="Submissions S."/>
        </authorList>
    </citation>
    <scope>NUCLEOTIDE SEQUENCE [LARGE SCALE GENOMIC DNA]</scope>
    <source>
        <strain evidence="8">DSM 23664</strain>
    </source>
</reference>
<evidence type="ECO:0000256" key="3">
    <source>
        <dbReference type="PIRSR" id="PIRSR606225-1"/>
    </source>
</evidence>
<dbReference type="STRING" id="753702.SAMN04488102_10170"/>
<dbReference type="GO" id="GO:0000455">
    <property type="term" value="P:enzyme-directed rRNA pseudouridine synthesis"/>
    <property type="evidence" value="ECO:0007669"/>
    <property type="project" value="TreeGrafter"/>
</dbReference>
<dbReference type="PROSITE" id="PS01129">
    <property type="entry name" value="PSI_RLU"/>
    <property type="match status" value="1"/>
</dbReference>
<dbReference type="Gene3D" id="3.30.2350.10">
    <property type="entry name" value="Pseudouridine synthase"/>
    <property type="match status" value="1"/>
</dbReference>
<evidence type="ECO:0000259" key="6">
    <source>
        <dbReference type="Pfam" id="PF00849"/>
    </source>
</evidence>
<gene>
    <name evidence="7" type="ORF">SAMN04488102_10170</name>
</gene>
<dbReference type="InterPro" id="IPR006225">
    <property type="entry name" value="PsdUridine_synth_RluC/D"/>
</dbReference>
<dbReference type="Pfam" id="PF00849">
    <property type="entry name" value="PseudoU_synth_2"/>
    <property type="match status" value="1"/>
</dbReference>
<dbReference type="CDD" id="cd02869">
    <property type="entry name" value="PseudoU_synth_RluA_like"/>
    <property type="match status" value="1"/>
</dbReference>
<dbReference type="AlphaFoldDB" id="A0A1I1EAP3"/>
<dbReference type="NCBIfam" id="TIGR00005">
    <property type="entry name" value="rluA_subfam"/>
    <property type="match status" value="1"/>
</dbReference>
<protein>
    <recommendedName>
        <fullName evidence="5">Pseudouridine synthase</fullName>
        <ecNumber evidence="5">5.4.99.-</ecNumber>
    </recommendedName>
</protein>
<name>A0A1I1EAP3_9LACT</name>
<dbReference type="InterPro" id="IPR006145">
    <property type="entry name" value="PsdUridine_synth_RsuA/RluA"/>
</dbReference>
<comment type="similarity">
    <text evidence="2 5">Belongs to the pseudouridine synthase RluA family.</text>
</comment>
<dbReference type="PROSITE" id="PS50889">
    <property type="entry name" value="S4"/>
    <property type="match status" value="1"/>
</dbReference>
<evidence type="ECO:0000313" key="8">
    <source>
        <dbReference type="Proteomes" id="UP000199612"/>
    </source>
</evidence>
<organism evidence="7 8">
    <name type="scientific">Alkalibacterium subtropicum</name>
    <dbReference type="NCBI Taxonomy" id="753702"/>
    <lineage>
        <taxon>Bacteria</taxon>
        <taxon>Bacillati</taxon>
        <taxon>Bacillota</taxon>
        <taxon>Bacilli</taxon>
        <taxon>Lactobacillales</taxon>
        <taxon>Carnobacteriaceae</taxon>
        <taxon>Alkalibacterium</taxon>
    </lineage>
</organism>
<keyword evidence="8" id="KW-1185">Reference proteome</keyword>
<evidence type="ECO:0000256" key="5">
    <source>
        <dbReference type="RuleBase" id="RU362028"/>
    </source>
</evidence>
<comment type="catalytic activity">
    <reaction evidence="1 5">
        <text>a uridine in RNA = a pseudouridine in RNA</text>
        <dbReference type="Rhea" id="RHEA:48348"/>
        <dbReference type="Rhea" id="RHEA-COMP:12068"/>
        <dbReference type="Rhea" id="RHEA-COMP:12069"/>
        <dbReference type="ChEBI" id="CHEBI:65314"/>
        <dbReference type="ChEBI" id="CHEBI:65315"/>
    </reaction>
</comment>